<evidence type="ECO:0000256" key="3">
    <source>
        <dbReference type="ARBA" id="ARBA00023163"/>
    </source>
</evidence>
<dbReference type="CDD" id="cd06170">
    <property type="entry name" value="LuxR_C_like"/>
    <property type="match status" value="1"/>
</dbReference>
<keyword evidence="2" id="KW-0238">DNA-binding</keyword>
<feature type="transmembrane region" description="Helical" evidence="4">
    <location>
        <begin position="43"/>
        <end position="63"/>
    </location>
</feature>
<dbReference type="InterPro" id="IPR036388">
    <property type="entry name" value="WH-like_DNA-bd_sf"/>
</dbReference>
<proteinExistence type="predicted"/>
<evidence type="ECO:0000256" key="4">
    <source>
        <dbReference type="SAM" id="Phobius"/>
    </source>
</evidence>
<comment type="caution">
    <text evidence="6">The sequence shown here is derived from an EMBL/GenBank/DDBJ whole genome shotgun (WGS) entry which is preliminary data.</text>
</comment>
<dbReference type="Proteomes" id="UP000308978">
    <property type="component" value="Unassembled WGS sequence"/>
</dbReference>
<evidence type="ECO:0000256" key="2">
    <source>
        <dbReference type="ARBA" id="ARBA00023125"/>
    </source>
</evidence>
<dbReference type="SMART" id="SM00421">
    <property type="entry name" value="HTH_LUXR"/>
    <property type="match status" value="1"/>
</dbReference>
<dbReference type="GO" id="GO:0006355">
    <property type="term" value="P:regulation of DNA-templated transcription"/>
    <property type="evidence" value="ECO:0007669"/>
    <property type="project" value="InterPro"/>
</dbReference>
<dbReference type="PROSITE" id="PS50043">
    <property type="entry name" value="HTH_LUXR_2"/>
    <property type="match status" value="1"/>
</dbReference>
<dbReference type="PRINTS" id="PR00038">
    <property type="entry name" value="HTHLUXR"/>
</dbReference>
<dbReference type="InterPro" id="IPR000792">
    <property type="entry name" value="Tscrpt_reg_LuxR_C"/>
</dbReference>
<dbReference type="SUPFAM" id="SSF46894">
    <property type="entry name" value="C-terminal effector domain of the bipartite response regulators"/>
    <property type="match status" value="1"/>
</dbReference>
<feature type="transmembrane region" description="Helical" evidence="4">
    <location>
        <begin position="110"/>
        <end position="128"/>
    </location>
</feature>
<dbReference type="Gene3D" id="1.10.10.10">
    <property type="entry name" value="Winged helix-like DNA-binding domain superfamily/Winged helix DNA-binding domain"/>
    <property type="match status" value="1"/>
</dbReference>
<feature type="domain" description="HTH luxR-type" evidence="5">
    <location>
        <begin position="247"/>
        <end position="305"/>
    </location>
</feature>
<accession>A0A4S4G121</accession>
<dbReference type="PANTHER" id="PTHR44688:SF16">
    <property type="entry name" value="DNA-BINDING TRANSCRIPTIONAL ACTIVATOR DEVR_DOSR"/>
    <property type="match status" value="1"/>
</dbReference>
<dbReference type="PANTHER" id="PTHR44688">
    <property type="entry name" value="DNA-BINDING TRANSCRIPTIONAL ACTIVATOR DEVR_DOSR"/>
    <property type="match status" value="1"/>
</dbReference>
<keyword evidence="1" id="KW-0805">Transcription regulation</keyword>
<evidence type="ECO:0000313" key="7">
    <source>
        <dbReference type="Proteomes" id="UP000308978"/>
    </source>
</evidence>
<sequence length="313" mass="35273">MLLPDEGGVVSLAFLYNVASCIAYALATAVYGGLYYVERKRGYLFVALIFFAYTIDIVLLFMYEFVPEFALQFEGVRNACPMLYTAFSMVVILLYRLVLGSLFSRSFSPIEGFFWAVCMMVAWASGASSVETVALWREFLFARLLALWVIGYGACCLVAEFQHMSRWRWVFSLVLVLVYALGETATYLDFFGQANGGGFASPRKAPVEVMALCFTVAAYVFLAHHRRIRNAQLAESLVPWIAREYGLTKREEVLLSLLEKGASNKEIAEQEYISVNTVKTHISNVYAKLGVSSRDELAQKLREELRGRKRAGF</sequence>
<dbReference type="AlphaFoldDB" id="A0A4S4G121"/>
<keyword evidence="4" id="KW-0472">Membrane</keyword>
<protein>
    <submittedName>
        <fullName evidence="6">Response regulator transcription factor</fullName>
    </submittedName>
</protein>
<organism evidence="6 7">
    <name type="scientific">Adlercreutzia caecimuris</name>
    <dbReference type="NCBI Taxonomy" id="671266"/>
    <lineage>
        <taxon>Bacteria</taxon>
        <taxon>Bacillati</taxon>
        <taxon>Actinomycetota</taxon>
        <taxon>Coriobacteriia</taxon>
        <taxon>Eggerthellales</taxon>
        <taxon>Eggerthellaceae</taxon>
        <taxon>Adlercreutzia</taxon>
    </lineage>
</organism>
<keyword evidence="3" id="KW-0804">Transcription</keyword>
<gene>
    <name evidence="6" type="ORF">E5986_10075</name>
</gene>
<dbReference type="GO" id="GO:0003677">
    <property type="term" value="F:DNA binding"/>
    <property type="evidence" value="ECO:0007669"/>
    <property type="project" value="UniProtKB-KW"/>
</dbReference>
<feature type="transmembrane region" description="Helical" evidence="4">
    <location>
        <begin position="166"/>
        <end position="185"/>
    </location>
</feature>
<feature type="transmembrane region" description="Helical" evidence="4">
    <location>
        <begin position="12"/>
        <end position="36"/>
    </location>
</feature>
<keyword evidence="4" id="KW-0812">Transmembrane</keyword>
<dbReference type="InterPro" id="IPR016032">
    <property type="entry name" value="Sig_transdc_resp-reg_C-effctor"/>
</dbReference>
<keyword evidence="4" id="KW-1133">Transmembrane helix</keyword>
<name>A0A4S4G121_9ACTN</name>
<feature type="transmembrane region" description="Helical" evidence="4">
    <location>
        <begin position="140"/>
        <end position="159"/>
    </location>
</feature>
<dbReference type="Pfam" id="PF00196">
    <property type="entry name" value="GerE"/>
    <property type="match status" value="1"/>
</dbReference>
<evidence type="ECO:0000313" key="6">
    <source>
        <dbReference type="EMBL" id="THG36468.1"/>
    </source>
</evidence>
<dbReference type="EMBL" id="SSTJ01000016">
    <property type="protein sequence ID" value="THG36468.1"/>
    <property type="molecule type" value="Genomic_DNA"/>
</dbReference>
<feature type="transmembrane region" description="Helical" evidence="4">
    <location>
        <begin position="205"/>
        <end position="222"/>
    </location>
</feature>
<reference evidence="6 7" key="1">
    <citation type="submission" date="2019-04" db="EMBL/GenBank/DDBJ databases">
        <title>Microbes associate with the intestines of laboratory mice.</title>
        <authorList>
            <person name="Navarre W."/>
            <person name="Wong E."/>
            <person name="Huang K.C."/>
            <person name="Tropini C."/>
            <person name="Ng K."/>
            <person name="Yu B."/>
        </authorList>
    </citation>
    <scope>NUCLEOTIDE SEQUENCE [LARGE SCALE GENOMIC DNA]</scope>
    <source>
        <strain evidence="6 7">NM80_B27</strain>
    </source>
</reference>
<evidence type="ECO:0000259" key="5">
    <source>
        <dbReference type="PROSITE" id="PS50043"/>
    </source>
</evidence>
<evidence type="ECO:0000256" key="1">
    <source>
        <dbReference type="ARBA" id="ARBA00023015"/>
    </source>
</evidence>
<feature type="transmembrane region" description="Helical" evidence="4">
    <location>
        <begin position="83"/>
        <end position="103"/>
    </location>
</feature>